<keyword evidence="3" id="KW-1003">Cell membrane</keyword>
<feature type="transmembrane region" description="Helical" evidence="7">
    <location>
        <begin position="173"/>
        <end position="188"/>
    </location>
</feature>
<keyword evidence="5 7" id="KW-1133">Transmembrane helix</keyword>
<dbReference type="GO" id="GO:0070782">
    <property type="term" value="P:phosphatidylserine exposure on apoptotic cell surface"/>
    <property type="evidence" value="ECO:0000318"/>
    <property type="project" value="GO_Central"/>
</dbReference>
<evidence type="ECO:0000313" key="9">
    <source>
        <dbReference type="Proteomes" id="UP000000305"/>
    </source>
</evidence>
<evidence type="ECO:0000256" key="1">
    <source>
        <dbReference type="ARBA" id="ARBA00004651"/>
    </source>
</evidence>
<evidence type="ECO:0000256" key="2">
    <source>
        <dbReference type="ARBA" id="ARBA00008789"/>
    </source>
</evidence>
<dbReference type="AlphaFoldDB" id="E9H318"/>
<evidence type="ECO:0000256" key="7">
    <source>
        <dbReference type="RuleBase" id="RU910716"/>
    </source>
</evidence>
<evidence type="ECO:0000256" key="6">
    <source>
        <dbReference type="ARBA" id="ARBA00023136"/>
    </source>
</evidence>
<keyword evidence="9" id="KW-1185">Reference proteome</keyword>
<feature type="transmembrane region" description="Helical" evidence="7">
    <location>
        <begin position="75"/>
        <end position="95"/>
    </location>
</feature>
<keyword evidence="6 7" id="KW-0472">Membrane</keyword>
<evidence type="ECO:0000313" key="8">
    <source>
        <dbReference type="EMBL" id="EFX73882.1"/>
    </source>
</evidence>
<dbReference type="Proteomes" id="UP000000305">
    <property type="component" value="Unassembled WGS sequence"/>
</dbReference>
<feature type="transmembrane region" description="Helical" evidence="7">
    <location>
        <begin position="42"/>
        <end position="63"/>
    </location>
</feature>
<dbReference type="PANTHER" id="PTHR16024:SF6">
    <property type="entry name" value="XK-RELATED PROTEIN"/>
    <property type="match status" value="1"/>
</dbReference>
<dbReference type="OMA" id="AFYYTIS"/>
<feature type="transmembrane region" description="Helical" evidence="7">
    <location>
        <begin position="115"/>
        <end position="136"/>
    </location>
</feature>
<dbReference type="GO" id="GO:0043652">
    <property type="term" value="P:engulfment of apoptotic cell"/>
    <property type="evidence" value="ECO:0000318"/>
    <property type="project" value="GO_Central"/>
</dbReference>
<keyword evidence="4 7" id="KW-0812">Transmembrane</keyword>
<proteinExistence type="inferred from homology"/>
<feature type="transmembrane region" description="Helical" evidence="7">
    <location>
        <begin position="200"/>
        <end position="218"/>
    </location>
</feature>
<accession>E9H318</accession>
<dbReference type="InParanoid" id="E9H318"/>
<dbReference type="eggNOG" id="KOG4790">
    <property type="taxonomic scope" value="Eukaryota"/>
</dbReference>
<dbReference type="EMBL" id="GL732587">
    <property type="protein sequence ID" value="EFX73882.1"/>
    <property type="molecule type" value="Genomic_DNA"/>
</dbReference>
<dbReference type="Pfam" id="PF09815">
    <property type="entry name" value="XK-related"/>
    <property type="match status" value="1"/>
</dbReference>
<dbReference type="GO" id="GO:0005886">
    <property type="term" value="C:plasma membrane"/>
    <property type="evidence" value="ECO:0000318"/>
    <property type="project" value="GO_Central"/>
</dbReference>
<dbReference type="InterPro" id="IPR050895">
    <property type="entry name" value="XK-related_scramblase"/>
</dbReference>
<dbReference type="PANTHER" id="PTHR16024">
    <property type="entry name" value="XK-RELATED PROTEIN"/>
    <property type="match status" value="1"/>
</dbReference>
<evidence type="ECO:0000256" key="5">
    <source>
        <dbReference type="ARBA" id="ARBA00022989"/>
    </source>
</evidence>
<dbReference type="GO" id="GO:1902742">
    <property type="term" value="P:apoptotic process involved in development"/>
    <property type="evidence" value="ECO:0000318"/>
    <property type="project" value="GO_Central"/>
</dbReference>
<dbReference type="InterPro" id="IPR018629">
    <property type="entry name" value="XK-rel"/>
</dbReference>
<comment type="similarity">
    <text evidence="2 7">Belongs to the XK family.</text>
</comment>
<dbReference type="KEGG" id="dpx:DAPPUDRAFT_324882"/>
<evidence type="ECO:0000256" key="4">
    <source>
        <dbReference type="ARBA" id="ARBA00022692"/>
    </source>
</evidence>
<protein>
    <recommendedName>
        <fullName evidence="7">XK-related protein</fullName>
    </recommendedName>
</protein>
<dbReference type="HOGENOM" id="CLU_991317_0_0_1"/>
<organism evidence="8 9">
    <name type="scientific">Daphnia pulex</name>
    <name type="common">Water flea</name>
    <dbReference type="NCBI Taxonomy" id="6669"/>
    <lineage>
        <taxon>Eukaryota</taxon>
        <taxon>Metazoa</taxon>
        <taxon>Ecdysozoa</taxon>
        <taxon>Arthropoda</taxon>
        <taxon>Crustacea</taxon>
        <taxon>Branchiopoda</taxon>
        <taxon>Diplostraca</taxon>
        <taxon>Cladocera</taxon>
        <taxon>Anomopoda</taxon>
        <taxon>Daphniidae</taxon>
        <taxon>Daphnia</taxon>
    </lineage>
</organism>
<feature type="transmembrane region" description="Helical" evidence="7">
    <location>
        <begin position="238"/>
        <end position="259"/>
    </location>
</feature>
<evidence type="ECO:0000256" key="3">
    <source>
        <dbReference type="ARBA" id="ARBA00022475"/>
    </source>
</evidence>
<name>E9H318_DAPPU</name>
<sequence>MTIYINVLYYLLKRYRALLKGELEALQRSWEVMAACMTEVTLLRLFFAFLNTSPQLILQLYLVQVETKANSSEGWIEIALAVNSLISVSIAVTTYDRTFLQNQPDSKEAIRFRATAILFLIHFFSLSSRLLAIGLFTSLSIEYAALLLGIHWTVMVAWLMLPVLKSSFHMEKILSIMALGLAFIFVFIKSDGSRTRRKYAFYYTISLVGNTSMMVMWLKHGSYPSLSDIPNVMGSWIYYLGLSCHYVFFLTGIALLALYHAGRLPEHEGAVSMDIRLNQRL</sequence>
<comment type="subcellular location">
    <subcellularLocation>
        <location evidence="1">Cell membrane</location>
        <topology evidence="1">Multi-pass membrane protein</topology>
    </subcellularLocation>
    <subcellularLocation>
        <location evidence="7">Membrane</location>
        <topology evidence="7">Multi-pass membrane protein</topology>
    </subcellularLocation>
</comment>
<dbReference type="OrthoDB" id="6356248at2759"/>
<reference evidence="8 9" key="1">
    <citation type="journal article" date="2011" name="Science">
        <title>The ecoresponsive genome of Daphnia pulex.</title>
        <authorList>
            <person name="Colbourne J.K."/>
            <person name="Pfrender M.E."/>
            <person name="Gilbert D."/>
            <person name="Thomas W.K."/>
            <person name="Tucker A."/>
            <person name="Oakley T.H."/>
            <person name="Tokishita S."/>
            <person name="Aerts A."/>
            <person name="Arnold G.J."/>
            <person name="Basu M.K."/>
            <person name="Bauer D.J."/>
            <person name="Caceres C.E."/>
            <person name="Carmel L."/>
            <person name="Casola C."/>
            <person name="Choi J.H."/>
            <person name="Detter J.C."/>
            <person name="Dong Q."/>
            <person name="Dusheyko S."/>
            <person name="Eads B.D."/>
            <person name="Frohlich T."/>
            <person name="Geiler-Samerotte K.A."/>
            <person name="Gerlach D."/>
            <person name="Hatcher P."/>
            <person name="Jogdeo S."/>
            <person name="Krijgsveld J."/>
            <person name="Kriventseva E.V."/>
            <person name="Kultz D."/>
            <person name="Laforsch C."/>
            <person name="Lindquist E."/>
            <person name="Lopez J."/>
            <person name="Manak J.R."/>
            <person name="Muller J."/>
            <person name="Pangilinan J."/>
            <person name="Patwardhan R.P."/>
            <person name="Pitluck S."/>
            <person name="Pritham E.J."/>
            <person name="Rechtsteiner A."/>
            <person name="Rho M."/>
            <person name="Rogozin I.B."/>
            <person name="Sakarya O."/>
            <person name="Salamov A."/>
            <person name="Schaack S."/>
            <person name="Shapiro H."/>
            <person name="Shiga Y."/>
            <person name="Skalitzky C."/>
            <person name="Smith Z."/>
            <person name="Souvorov A."/>
            <person name="Sung W."/>
            <person name="Tang Z."/>
            <person name="Tsuchiya D."/>
            <person name="Tu H."/>
            <person name="Vos H."/>
            <person name="Wang M."/>
            <person name="Wolf Y.I."/>
            <person name="Yamagata H."/>
            <person name="Yamada T."/>
            <person name="Ye Y."/>
            <person name="Shaw J.R."/>
            <person name="Andrews J."/>
            <person name="Crease T.J."/>
            <person name="Tang H."/>
            <person name="Lucas S.M."/>
            <person name="Robertson H.M."/>
            <person name="Bork P."/>
            <person name="Koonin E.V."/>
            <person name="Zdobnov E.M."/>
            <person name="Grigoriev I.V."/>
            <person name="Lynch M."/>
            <person name="Boore J.L."/>
        </authorList>
    </citation>
    <scope>NUCLEOTIDE SEQUENCE [LARGE SCALE GENOMIC DNA]</scope>
</reference>
<gene>
    <name evidence="8" type="ORF">DAPPUDRAFT_324882</name>
</gene>